<evidence type="ECO:0000256" key="2">
    <source>
        <dbReference type="SAM" id="MobiDB-lite"/>
    </source>
</evidence>
<dbReference type="GO" id="GO:0016874">
    <property type="term" value="F:ligase activity"/>
    <property type="evidence" value="ECO:0007669"/>
    <property type="project" value="UniProtKB-KW"/>
</dbReference>
<evidence type="ECO:0000313" key="5">
    <source>
        <dbReference type="EMBL" id="WFC94916.1"/>
    </source>
</evidence>
<evidence type="ECO:0000256" key="1">
    <source>
        <dbReference type="ARBA" id="ARBA00022786"/>
    </source>
</evidence>
<organism evidence="5 6">
    <name type="scientific">Malassezia brasiliensis</name>
    <dbReference type="NCBI Taxonomy" id="1821822"/>
    <lineage>
        <taxon>Eukaryota</taxon>
        <taxon>Fungi</taxon>
        <taxon>Dikarya</taxon>
        <taxon>Basidiomycota</taxon>
        <taxon>Ustilaginomycotina</taxon>
        <taxon>Malasseziomycetes</taxon>
        <taxon>Malasseziales</taxon>
        <taxon>Malasseziaceae</taxon>
        <taxon>Malassezia</taxon>
    </lineage>
</organism>
<feature type="domain" description="F-box" evidence="3">
    <location>
        <begin position="74"/>
        <end position="119"/>
    </location>
</feature>
<dbReference type="InterPro" id="IPR001810">
    <property type="entry name" value="F-box_dom"/>
</dbReference>
<dbReference type="PANTHER" id="PTHR13382:SF67">
    <property type="entry name" value="SCF E3 UBIQUITIN LIGASE COMPLEX F-BOX PROTEIN POF2"/>
    <property type="match status" value="1"/>
</dbReference>
<dbReference type="InterPro" id="IPR006553">
    <property type="entry name" value="Leu-rich_rpt_Cys-con_subtyp"/>
</dbReference>
<dbReference type="InterPro" id="IPR057207">
    <property type="entry name" value="FBXL15_LRR"/>
</dbReference>
<keyword evidence="5" id="KW-0436">Ligase</keyword>
<reference evidence="5" key="1">
    <citation type="submission" date="2023-03" db="EMBL/GenBank/DDBJ databases">
        <title>Mating type loci evolution in Malassezia.</title>
        <authorList>
            <person name="Coelho M.A."/>
        </authorList>
    </citation>
    <scope>NUCLEOTIDE SEQUENCE</scope>
    <source>
        <strain evidence="5">CBS 14135</strain>
    </source>
</reference>
<feature type="compositionally biased region" description="Low complexity" evidence="2">
    <location>
        <begin position="22"/>
        <end position="38"/>
    </location>
</feature>
<keyword evidence="6" id="KW-1185">Reference proteome</keyword>
<dbReference type="SUPFAM" id="SSF52047">
    <property type="entry name" value="RNI-like"/>
    <property type="match status" value="2"/>
</dbReference>
<dbReference type="GO" id="GO:0005737">
    <property type="term" value="C:cytoplasm"/>
    <property type="evidence" value="ECO:0007669"/>
    <property type="project" value="TreeGrafter"/>
</dbReference>
<dbReference type="SMART" id="SM00367">
    <property type="entry name" value="LRR_CC"/>
    <property type="match status" value="11"/>
</dbReference>
<dbReference type="AlphaFoldDB" id="A0AAF0DUA0"/>
<dbReference type="InterPro" id="IPR036047">
    <property type="entry name" value="F-box-like_dom_sf"/>
</dbReference>
<dbReference type="EMBL" id="CP119952">
    <property type="protein sequence ID" value="WFC94916.1"/>
    <property type="molecule type" value="Genomic_DNA"/>
</dbReference>
<dbReference type="InterPro" id="IPR050648">
    <property type="entry name" value="F-box_LRR-repeat"/>
</dbReference>
<feature type="region of interest" description="Disordered" evidence="2">
    <location>
        <begin position="1"/>
        <end position="42"/>
    </location>
</feature>
<evidence type="ECO:0000313" key="6">
    <source>
        <dbReference type="Proteomes" id="UP001216638"/>
    </source>
</evidence>
<evidence type="ECO:0000259" key="3">
    <source>
        <dbReference type="Pfam" id="PF12937"/>
    </source>
</evidence>
<dbReference type="Gene3D" id="3.80.10.10">
    <property type="entry name" value="Ribonuclease Inhibitor"/>
    <property type="match status" value="2"/>
</dbReference>
<evidence type="ECO:0000259" key="4">
    <source>
        <dbReference type="Pfam" id="PF25372"/>
    </source>
</evidence>
<dbReference type="SUPFAM" id="SSF81383">
    <property type="entry name" value="F-box domain"/>
    <property type="match status" value="1"/>
</dbReference>
<feature type="domain" description="F-box/LRR-repeat protein 15-like leucin rich repeat" evidence="4">
    <location>
        <begin position="354"/>
        <end position="455"/>
    </location>
</feature>
<keyword evidence="1" id="KW-0833">Ubl conjugation pathway</keyword>
<proteinExistence type="predicted"/>
<dbReference type="Pfam" id="PF25372">
    <property type="entry name" value="DUF7885"/>
    <property type="match status" value="2"/>
</dbReference>
<gene>
    <name evidence="5" type="primary">GRR1</name>
    <name evidence="5" type="ORF">MBRA1_001554</name>
</gene>
<feature type="domain" description="F-box/LRR-repeat protein 15-like leucin rich repeat" evidence="4">
    <location>
        <begin position="164"/>
        <end position="314"/>
    </location>
</feature>
<dbReference type="Proteomes" id="UP001216638">
    <property type="component" value="Chromosome 2"/>
</dbReference>
<name>A0AAF0DUA0_9BASI</name>
<dbReference type="Pfam" id="PF12937">
    <property type="entry name" value="F-box-like"/>
    <property type="match status" value="1"/>
</dbReference>
<protein>
    <submittedName>
        <fullName evidence="5">SCF ubiquitin ligase complex subunit</fullName>
    </submittedName>
</protein>
<dbReference type="PANTHER" id="PTHR13382">
    <property type="entry name" value="MITOCHONDRIAL ATP SYNTHASE COUPLING FACTOR B"/>
    <property type="match status" value="1"/>
</dbReference>
<sequence>MSGLPGAMPGHSHLFPVTGRDVSTQSSPPVSPTGSSASDMMPDEFYDLHTTQDLMRDAADTDRAAPSVRSSSYSDLPHEILLHIFRYVLGSQSDLQACLLVCRRWCVCGVQLLWHRPSFHKLSSLFKLIHVMIQPDASFPYATYVRRLNFSLLAGDLDDQLFGRMDVCHRLERLTLAGCSQVTDATLARVLSHTPQLVAVDVSGVVQVTDATLQVLAEHCPRLQGANLSGCRWITSSGVVALAKKCASLRRIKLGQCEQVDGRAFLQLVRLCPILLEADLVGCPRIDDTSVREVWLRANILRELKLAHCAALTDAAFPTPALLESLARDPPRAVDGAAPPMLPSPVTFAMCDHLRILDLTNCALLTDETVRGIVAQAPKLRNLSLAKCARLTDESVYAIAKLGRNLQYLHLAHVANLTDRAVMHLAQHCTRIRYLDLACCVQLTDASVVQLAANLPKLRRIGLVRVANLTDASIYSLVERHATLERIHLSYCENITVPAIFWLTQRLPRLTHLSLTGVPAFRRSELQSMCRPPPKEFNQHQRQSFCVYSGRGVVELRRYLARVYADEALASQFGALHPDIRRALEARPAAGGP</sequence>
<dbReference type="InterPro" id="IPR032675">
    <property type="entry name" value="LRR_dom_sf"/>
</dbReference>
<accession>A0AAF0DUA0</accession>